<dbReference type="PATRIC" id="fig|178901.14.peg.3329"/>
<sequence length="139" mass="14893">MVQTSKIFVEFATVEERDRAAPVVRSFLEMVFERGLKQAREGTDTPLPELFLQLFGREGLPADVLRGQGAKFNPMSGGGALQAREQVVLDAIKSISKATFTDTKQINDSLIADVGCVLAISNPAVSGLVEKTGPSGGRK</sequence>
<accession>A0A149UPW5</accession>
<organism evidence="1 2">
    <name type="scientific">Acetobacter malorum</name>
    <dbReference type="NCBI Taxonomy" id="178901"/>
    <lineage>
        <taxon>Bacteria</taxon>
        <taxon>Pseudomonadati</taxon>
        <taxon>Pseudomonadota</taxon>
        <taxon>Alphaproteobacteria</taxon>
        <taxon>Acetobacterales</taxon>
        <taxon>Acetobacteraceae</taxon>
        <taxon>Acetobacter</taxon>
    </lineage>
</organism>
<reference evidence="1 2" key="1">
    <citation type="submission" date="2015-06" db="EMBL/GenBank/DDBJ databases">
        <title>Improved classification and identification of acetic acid bacteria using matrix-assisted laser desorption/ionization time-of-flight mass spectrometry; Gluconobacter nephelii and Gluconobacter uchimurae are later heterotypic synonyms of Gluconobacter japonicus and Gluconobacter oxydans, respectively.</title>
        <authorList>
            <person name="Li L."/>
            <person name="Cleenwerck I."/>
            <person name="De Vuyst L."/>
            <person name="Vandamme P."/>
        </authorList>
    </citation>
    <scope>NUCLEOTIDE SEQUENCE [LARGE SCALE GENOMIC DNA]</scope>
    <source>
        <strain evidence="1 2">LMG 1699</strain>
    </source>
</reference>
<dbReference type="RefSeq" id="WP_061499597.1">
    <property type="nucleotide sequence ID" value="NZ_LHZX01000252.1"/>
</dbReference>
<dbReference type="AlphaFoldDB" id="A0A149UPW5"/>
<evidence type="ECO:0000313" key="2">
    <source>
        <dbReference type="Proteomes" id="UP000075377"/>
    </source>
</evidence>
<comment type="caution">
    <text evidence="1">The sequence shown here is derived from an EMBL/GenBank/DDBJ whole genome shotgun (WGS) entry which is preliminary data.</text>
</comment>
<name>A0A149UPW5_9PROT</name>
<proteinExistence type="predicted"/>
<dbReference type="Proteomes" id="UP000075377">
    <property type="component" value="Unassembled WGS sequence"/>
</dbReference>
<protein>
    <submittedName>
        <fullName evidence="1">Uncharacterized protein</fullName>
    </submittedName>
</protein>
<dbReference type="EMBL" id="LHZX01000252">
    <property type="protein sequence ID" value="KXV70030.1"/>
    <property type="molecule type" value="Genomic_DNA"/>
</dbReference>
<evidence type="ECO:0000313" key="1">
    <source>
        <dbReference type="EMBL" id="KXV70030.1"/>
    </source>
</evidence>
<gene>
    <name evidence="1" type="ORF">AD951_04105</name>
</gene>